<proteinExistence type="predicted"/>
<dbReference type="EMBL" id="CP015005">
    <property type="protein sequence ID" value="AMS42877.1"/>
    <property type="molecule type" value="Genomic_DNA"/>
</dbReference>
<evidence type="ECO:0008006" key="3">
    <source>
        <dbReference type="Google" id="ProtNLM"/>
    </source>
</evidence>
<evidence type="ECO:0000313" key="2">
    <source>
        <dbReference type="Proteomes" id="UP000075755"/>
    </source>
</evidence>
<dbReference type="PANTHER" id="PTHR43881">
    <property type="entry name" value="GAMMA-GLUTAMYLTRANSPEPTIDASE (AFU_ORTHOLOGUE AFUA_4G13580)"/>
    <property type="match status" value="1"/>
</dbReference>
<protein>
    <recommendedName>
        <fullName evidence="3">Gamma-glutamyltransferase</fullName>
    </recommendedName>
</protein>
<dbReference type="PANTHER" id="PTHR43881:SF1">
    <property type="entry name" value="GAMMA-GLUTAMYLTRANSPEPTIDASE (AFU_ORTHOLOGUE AFUA_4G13580)"/>
    <property type="match status" value="1"/>
</dbReference>
<dbReference type="InterPro" id="IPR043137">
    <property type="entry name" value="GGT_ssub_C"/>
</dbReference>
<gene>
    <name evidence="1" type="ORF">AA2016_3959</name>
</gene>
<dbReference type="InterPro" id="IPR043138">
    <property type="entry name" value="GGT_lsub"/>
</dbReference>
<evidence type="ECO:0000313" key="1">
    <source>
        <dbReference type="EMBL" id="AMS42877.1"/>
    </source>
</evidence>
<reference evidence="1 2" key="1">
    <citation type="submission" date="2016-03" db="EMBL/GenBank/DDBJ databases">
        <title>Complete genome of Aminobacter aminovorans KCTC 2477.</title>
        <authorList>
            <person name="Kim K.M."/>
        </authorList>
    </citation>
    <scope>NUCLEOTIDE SEQUENCE [LARGE SCALE GENOMIC DNA]</scope>
    <source>
        <strain evidence="1 2">KCTC 2477</strain>
    </source>
</reference>
<dbReference type="Pfam" id="PF01019">
    <property type="entry name" value="G_glu_transpept"/>
    <property type="match status" value="1"/>
</dbReference>
<accession>A0AAC8YR07</accession>
<dbReference type="PRINTS" id="PR01210">
    <property type="entry name" value="GGTRANSPTASE"/>
</dbReference>
<dbReference type="Gene3D" id="1.10.246.130">
    <property type="match status" value="1"/>
</dbReference>
<dbReference type="Proteomes" id="UP000075755">
    <property type="component" value="Chromosome"/>
</dbReference>
<sequence length="591" mass="64843">MKSERSFRVIPTDSNTFNPRLFGRSGAVATSHYLSSNAGSDILKRGGNAVDAMVGAVLVENLVNPQMNSFGGECPILIYLADQDKVVSINGNMAAPAAATPALYLERGYTDVPDEGALAAGVPATPGSLITALMHYGTMSFAEVADNALELADEGWPLSVGIVEQKGFGIRAMSETFRQDWPASADLFLKNGNVPAPGSIIANPAFADVLTRLIEAELQASGSRQDRLKAVYKEIYGGWFAKEYVACNRQRGGVLSVEDFQSYETFVEEPRSIEFEGYQLFKCGFWTQGPVALQTLSILKHFDVRSLGHNSVEYLHLLIESMKLAFADREQYYGDENHIDLPPVLLSDEYGRIRASLIDQDRADATLRPGDPKRKLALLPKEEWQDQHAWGPGTVHVDIVDASGNMVAATPSGAWLKAGEIIPALGIPFGNRMMTFYLTPEKHPNVVAPGKRPRTTISPSLAFKDGKPAMVFGTMGGDQQEQWQIQFFLNRVLFGMTIQEAIEAPKFSTDHFPGFFAPHTRLPLHVRIEPRVGSDVIMELSRRGHKVEIGVDWSEGFLLGISRDPETGVLEAGFDPRGSKSDVFPCYAQAW</sequence>
<name>A0AAC8YR07_AMIAI</name>
<dbReference type="InterPro" id="IPR029055">
    <property type="entry name" value="Ntn_hydrolases_N"/>
</dbReference>
<dbReference type="SUPFAM" id="SSF56235">
    <property type="entry name" value="N-terminal nucleophile aminohydrolases (Ntn hydrolases)"/>
    <property type="match status" value="1"/>
</dbReference>
<dbReference type="InterPro" id="IPR052896">
    <property type="entry name" value="GGT-like_enzyme"/>
</dbReference>
<dbReference type="AlphaFoldDB" id="A0AAC8YR07"/>
<organism evidence="1 2">
    <name type="scientific">Aminobacter aminovorans</name>
    <name type="common">Chelatobacter heintzii</name>
    <dbReference type="NCBI Taxonomy" id="83263"/>
    <lineage>
        <taxon>Bacteria</taxon>
        <taxon>Pseudomonadati</taxon>
        <taxon>Pseudomonadota</taxon>
        <taxon>Alphaproteobacteria</taxon>
        <taxon>Hyphomicrobiales</taxon>
        <taxon>Phyllobacteriaceae</taxon>
        <taxon>Aminobacter</taxon>
    </lineage>
</organism>
<dbReference type="Gene3D" id="3.60.20.40">
    <property type="match status" value="1"/>
</dbReference>
<dbReference type="KEGG" id="aak:AA2016_3959"/>